<dbReference type="PANTHER" id="PTHR33525:SF3">
    <property type="entry name" value="RIBONUCLEASE Y"/>
    <property type="match status" value="1"/>
</dbReference>
<organism evidence="2 3">
    <name type="scientific">Desulfomicrobium apsheronum</name>
    <dbReference type="NCBI Taxonomy" id="52560"/>
    <lineage>
        <taxon>Bacteria</taxon>
        <taxon>Pseudomonadati</taxon>
        <taxon>Thermodesulfobacteriota</taxon>
        <taxon>Desulfovibrionia</taxon>
        <taxon>Desulfovibrionales</taxon>
        <taxon>Desulfomicrobiaceae</taxon>
        <taxon>Desulfomicrobium</taxon>
    </lineage>
</organism>
<dbReference type="InterPro" id="IPR013976">
    <property type="entry name" value="HDOD"/>
</dbReference>
<dbReference type="STRING" id="52560.SAMN04488082_1325"/>
<accession>A0A1I4AA39</accession>
<evidence type="ECO:0000313" key="3">
    <source>
        <dbReference type="Proteomes" id="UP000198635"/>
    </source>
</evidence>
<keyword evidence="3" id="KW-1185">Reference proteome</keyword>
<dbReference type="OrthoDB" id="9803649at2"/>
<protein>
    <submittedName>
        <fullName evidence="2">HD-like signal output (HDOD) domain, no enzymatic activity</fullName>
    </submittedName>
</protein>
<reference evidence="3" key="1">
    <citation type="submission" date="2016-10" db="EMBL/GenBank/DDBJ databases">
        <authorList>
            <person name="Varghese N."/>
            <person name="Submissions S."/>
        </authorList>
    </citation>
    <scope>NUCLEOTIDE SEQUENCE [LARGE SCALE GENOMIC DNA]</scope>
    <source>
        <strain evidence="3">DSM 5918</strain>
    </source>
</reference>
<dbReference type="Proteomes" id="UP000198635">
    <property type="component" value="Unassembled WGS sequence"/>
</dbReference>
<dbReference type="EMBL" id="FORX01000032">
    <property type="protein sequence ID" value="SFK53255.1"/>
    <property type="molecule type" value="Genomic_DNA"/>
</dbReference>
<dbReference type="PANTHER" id="PTHR33525">
    <property type="match status" value="1"/>
</dbReference>
<dbReference type="Pfam" id="PF08668">
    <property type="entry name" value="HDOD"/>
    <property type="match status" value="1"/>
</dbReference>
<gene>
    <name evidence="2" type="ORF">SAMN04488082_1325</name>
</gene>
<dbReference type="PROSITE" id="PS51833">
    <property type="entry name" value="HDOD"/>
    <property type="match status" value="1"/>
</dbReference>
<proteinExistence type="predicted"/>
<dbReference type="InterPro" id="IPR052340">
    <property type="entry name" value="RNase_Y/CdgJ"/>
</dbReference>
<dbReference type="RefSeq" id="WP_092379564.1">
    <property type="nucleotide sequence ID" value="NZ_FORX01000032.1"/>
</dbReference>
<dbReference type="Gene3D" id="1.10.3210.10">
    <property type="entry name" value="Hypothetical protein af1432"/>
    <property type="match status" value="1"/>
</dbReference>
<sequence length="371" mass="41285">MSYIFVVPALLAFAALMYFYVSRKPELEPIVGEDHDPVKINPIVTEQNTFNEWESVLIRALDHIYSGTPSTTGNQMTHVYEPPSALAQTAISNLVKAFDKVGTLHSSLAAIDKPGVSMKELGDLVTRDPLLSSRVLKTINSPFFRVATDVKSIHTAVNILGLTNLKNLIAFGVMPYSLYKHPEHQRMFKNIWQHMNSTAIAASYMARARQDLDSGALYTAGLMHDIGKLVLILLVKDPEEGEVYPQTLDREYERLMATHIQAAQIMARSGSIPEQLRTLVLSHHLPGLLPISQLECDGQQAKSMTVLFLANQVAKLISPHGTLLDDVRRLNQLDPSFREIVSKQEAREILLSPGLIDDVMNNVRLVQATLN</sequence>
<dbReference type="SUPFAM" id="SSF109604">
    <property type="entry name" value="HD-domain/PDEase-like"/>
    <property type="match status" value="1"/>
</dbReference>
<dbReference type="AlphaFoldDB" id="A0A1I4AA39"/>
<feature type="domain" description="HDOD" evidence="1">
    <location>
        <begin position="94"/>
        <end position="286"/>
    </location>
</feature>
<name>A0A1I4AA39_9BACT</name>
<evidence type="ECO:0000313" key="2">
    <source>
        <dbReference type="EMBL" id="SFK53255.1"/>
    </source>
</evidence>
<evidence type="ECO:0000259" key="1">
    <source>
        <dbReference type="PROSITE" id="PS51833"/>
    </source>
</evidence>